<dbReference type="CDD" id="cd00130">
    <property type="entry name" value="PAS"/>
    <property type="match status" value="1"/>
</dbReference>
<evidence type="ECO:0000256" key="3">
    <source>
        <dbReference type="ARBA" id="ARBA00022603"/>
    </source>
</evidence>
<dbReference type="SUPFAM" id="SSF53335">
    <property type="entry name" value="S-adenosyl-L-methionine-dependent methyltransferases"/>
    <property type="match status" value="1"/>
</dbReference>
<feature type="active site" evidence="6">
    <location>
        <position position="15"/>
    </location>
</feature>
<keyword evidence="4 10" id="KW-0808">Transferase</keyword>
<evidence type="ECO:0000256" key="5">
    <source>
        <dbReference type="ARBA" id="ARBA00022691"/>
    </source>
</evidence>
<dbReference type="Pfam" id="PF01339">
    <property type="entry name" value="CheB_methylest"/>
    <property type="match status" value="1"/>
</dbReference>
<dbReference type="CDD" id="cd16434">
    <property type="entry name" value="CheB-CheR_fusion"/>
    <property type="match status" value="1"/>
</dbReference>
<dbReference type="InterPro" id="IPR050903">
    <property type="entry name" value="Bact_Chemotaxis_MeTrfase"/>
</dbReference>
<dbReference type="InterPro" id="IPR022641">
    <property type="entry name" value="CheR_N"/>
</dbReference>
<dbReference type="SMART" id="SM00138">
    <property type="entry name" value="MeTrc"/>
    <property type="match status" value="1"/>
</dbReference>
<feature type="active site" evidence="6">
    <location>
        <position position="42"/>
    </location>
</feature>
<feature type="compositionally biased region" description="Basic and acidic residues" evidence="7">
    <location>
        <begin position="674"/>
        <end position="683"/>
    </location>
</feature>
<dbReference type="GO" id="GO:0008983">
    <property type="term" value="F:protein-glutamate O-methyltransferase activity"/>
    <property type="evidence" value="ECO:0007669"/>
    <property type="project" value="UniProtKB-EC"/>
</dbReference>
<dbReference type="InterPro" id="IPR022642">
    <property type="entry name" value="CheR_C"/>
</dbReference>
<dbReference type="Pfam" id="PF03705">
    <property type="entry name" value="CheR_N"/>
    <property type="match status" value="1"/>
</dbReference>
<evidence type="ECO:0000256" key="1">
    <source>
        <dbReference type="ARBA" id="ARBA00001541"/>
    </source>
</evidence>
<dbReference type="PRINTS" id="PR00996">
    <property type="entry name" value="CHERMTFRASE"/>
</dbReference>
<gene>
    <name evidence="10" type="ORF">DB31_9005</name>
</gene>
<dbReference type="Gene3D" id="3.30.450.20">
    <property type="entry name" value="PAS domain"/>
    <property type="match status" value="2"/>
</dbReference>
<dbReference type="InterPro" id="IPR036804">
    <property type="entry name" value="CheR_N_sf"/>
</dbReference>
<evidence type="ECO:0000256" key="2">
    <source>
        <dbReference type="ARBA" id="ARBA00012534"/>
    </source>
</evidence>
<feature type="region of interest" description="Disordered" evidence="7">
    <location>
        <begin position="629"/>
        <end position="651"/>
    </location>
</feature>
<dbReference type="GO" id="GO:0000156">
    <property type="term" value="F:phosphorelay response regulator activity"/>
    <property type="evidence" value="ECO:0007669"/>
    <property type="project" value="InterPro"/>
</dbReference>
<dbReference type="InterPro" id="IPR000014">
    <property type="entry name" value="PAS"/>
</dbReference>
<dbReference type="SMART" id="SM00091">
    <property type="entry name" value="PAS"/>
    <property type="match status" value="2"/>
</dbReference>
<protein>
    <recommendedName>
        <fullName evidence="2">protein-glutamate O-methyltransferase</fullName>
        <ecNumber evidence="2">2.1.1.80</ecNumber>
    </recommendedName>
</protein>
<feature type="region of interest" description="Disordered" evidence="7">
    <location>
        <begin position="671"/>
        <end position="700"/>
    </location>
</feature>
<name>A0A085WGH8_9BACT</name>
<dbReference type="RefSeq" id="WP_052420204.1">
    <property type="nucleotide sequence ID" value="NZ_JMCB01000009.1"/>
</dbReference>
<dbReference type="PROSITE" id="PS50122">
    <property type="entry name" value="CHEB"/>
    <property type="match status" value="1"/>
</dbReference>
<feature type="active site" evidence="6">
    <location>
        <position position="134"/>
    </location>
</feature>
<dbReference type="InterPro" id="IPR000673">
    <property type="entry name" value="Sig_transdc_resp-reg_Me-estase"/>
</dbReference>
<dbReference type="Pfam" id="PF00989">
    <property type="entry name" value="PAS"/>
    <property type="match status" value="1"/>
</dbReference>
<dbReference type="EC" id="2.1.1.80" evidence="2"/>
<dbReference type="Gene3D" id="3.40.50.150">
    <property type="entry name" value="Vaccinia Virus protein VP39"/>
    <property type="match status" value="1"/>
</dbReference>
<organism evidence="10 11">
    <name type="scientific">Hyalangium minutum</name>
    <dbReference type="NCBI Taxonomy" id="394096"/>
    <lineage>
        <taxon>Bacteria</taxon>
        <taxon>Pseudomonadati</taxon>
        <taxon>Myxococcota</taxon>
        <taxon>Myxococcia</taxon>
        <taxon>Myxococcales</taxon>
        <taxon>Cystobacterineae</taxon>
        <taxon>Archangiaceae</taxon>
        <taxon>Hyalangium</taxon>
    </lineage>
</organism>
<keyword evidence="6" id="KW-0145">Chemotaxis</keyword>
<keyword evidence="5" id="KW-0949">S-adenosyl-L-methionine</keyword>
<dbReference type="Gene3D" id="3.40.50.180">
    <property type="entry name" value="Methylesterase CheB, C-terminal domain"/>
    <property type="match status" value="1"/>
</dbReference>
<dbReference type="InterPro" id="IPR035965">
    <property type="entry name" value="PAS-like_dom_sf"/>
</dbReference>
<dbReference type="GO" id="GO:0006935">
    <property type="term" value="P:chemotaxis"/>
    <property type="evidence" value="ECO:0007669"/>
    <property type="project" value="UniProtKB-UniRule"/>
</dbReference>
<dbReference type="PANTHER" id="PTHR24422:SF27">
    <property type="entry name" value="PROTEIN-GLUTAMATE O-METHYLTRANSFERASE"/>
    <property type="match status" value="1"/>
</dbReference>
<dbReference type="Pfam" id="PF13596">
    <property type="entry name" value="PAS_10"/>
    <property type="match status" value="1"/>
</dbReference>
<dbReference type="AlphaFoldDB" id="A0A085WGH8"/>
<keyword evidence="11" id="KW-1185">Reference proteome</keyword>
<dbReference type="GO" id="GO:0006355">
    <property type="term" value="P:regulation of DNA-templated transcription"/>
    <property type="evidence" value="ECO:0007669"/>
    <property type="project" value="InterPro"/>
</dbReference>
<dbReference type="SUPFAM" id="SSF52738">
    <property type="entry name" value="Methylesterase CheB, C-terminal domain"/>
    <property type="match status" value="1"/>
</dbReference>
<dbReference type="InterPro" id="IPR035909">
    <property type="entry name" value="CheB_C"/>
</dbReference>
<feature type="domain" description="CheR-type methyltransferase" evidence="9">
    <location>
        <begin position="202"/>
        <end position="474"/>
    </location>
</feature>
<evidence type="ECO:0000313" key="10">
    <source>
        <dbReference type="EMBL" id="KFE66791.1"/>
    </source>
</evidence>
<dbReference type="Proteomes" id="UP000028725">
    <property type="component" value="Unassembled WGS sequence"/>
</dbReference>
<feature type="domain" description="CheB-type methylesterase" evidence="8">
    <location>
        <begin position="2"/>
        <end position="192"/>
    </location>
</feature>
<dbReference type="PANTHER" id="PTHR24422">
    <property type="entry name" value="CHEMOTAXIS PROTEIN METHYLTRANSFERASE"/>
    <property type="match status" value="1"/>
</dbReference>
<dbReference type="InterPro" id="IPR029063">
    <property type="entry name" value="SAM-dependent_MTases_sf"/>
</dbReference>
<dbReference type="GO" id="GO:0008984">
    <property type="term" value="F:protein-glutamate methylesterase activity"/>
    <property type="evidence" value="ECO:0007669"/>
    <property type="project" value="InterPro"/>
</dbReference>
<dbReference type="GO" id="GO:0005737">
    <property type="term" value="C:cytoplasm"/>
    <property type="evidence" value="ECO:0007669"/>
    <property type="project" value="InterPro"/>
</dbReference>
<dbReference type="EMBL" id="JMCB01000009">
    <property type="protein sequence ID" value="KFE66791.1"/>
    <property type="molecule type" value="Genomic_DNA"/>
</dbReference>
<dbReference type="InterPro" id="IPR013767">
    <property type="entry name" value="PAS_fold"/>
</dbReference>
<proteinExistence type="predicted"/>
<dbReference type="GO" id="GO:0032259">
    <property type="term" value="P:methylation"/>
    <property type="evidence" value="ECO:0007669"/>
    <property type="project" value="UniProtKB-KW"/>
</dbReference>
<evidence type="ECO:0000259" key="9">
    <source>
        <dbReference type="PROSITE" id="PS50123"/>
    </source>
</evidence>
<evidence type="ECO:0000259" key="8">
    <source>
        <dbReference type="PROSITE" id="PS50122"/>
    </source>
</evidence>
<comment type="caution">
    <text evidence="10">The sequence shown here is derived from an EMBL/GenBank/DDBJ whole genome shotgun (WGS) entry which is preliminary data.</text>
</comment>
<evidence type="ECO:0000256" key="6">
    <source>
        <dbReference type="PROSITE-ProRule" id="PRU00050"/>
    </source>
</evidence>
<keyword evidence="3 10" id="KW-0489">Methyltransferase</keyword>
<comment type="catalytic activity">
    <reaction evidence="1">
        <text>L-glutamyl-[protein] + S-adenosyl-L-methionine = [protein]-L-glutamate 5-O-methyl ester + S-adenosyl-L-homocysteine</text>
        <dbReference type="Rhea" id="RHEA:24452"/>
        <dbReference type="Rhea" id="RHEA-COMP:10208"/>
        <dbReference type="Rhea" id="RHEA-COMP:10311"/>
        <dbReference type="ChEBI" id="CHEBI:29973"/>
        <dbReference type="ChEBI" id="CHEBI:57856"/>
        <dbReference type="ChEBI" id="CHEBI:59789"/>
        <dbReference type="ChEBI" id="CHEBI:82795"/>
        <dbReference type="EC" id="2.1.1.80"/>
    </reaction>
</comment>
<dbReference type="SUPFAM" id="SSF55785">
    <property type="entry name" value="PYP-like sensor domain (PAS domain)"/>
    <property type="match status" value="2"/>
</dbReference>
<dbReference type="PROSITE" id="PS50123">
    <property type="entry name" value="CHER"/>
    <property type="match status" value="1"/>
</dbReference>
<evidence type="ECO:0000313" key="11">
    <source>
        <dbReference type="Proteomes" id="UP000028725"/>
    </source>
</evidence>
<dbReference type="PATRIC" id="fig|394096.3.peg.5032"/>
<keyword evidence="6" id="KW-0378">Hydrolase</keyword>
<dbReference type="STRING" id="394096.DB31_9005"/>
<evidence type="ECO:0000256" key="7">
    <source>
        <dbReference type="SAM" id="MobiDB-lite"/>
    </source>
</evidence>
<dbReference type="Pfam" id="PF01739">
    <property type="entry name" value="CheR"/>
    <property type="match status" value="1"/>
</dbReference>
<reference evidence="10 11" key="1">
    <citation type="submission" date="2014-04" db="EMBL/GenBank/DDBJ databases">
        <title>Genome assembly of Hyalangium minutum DSM 14724.</title>
        <authorList>
            <person name="Sharma G."/>
            <person name="Subramanian S."/>
        </authorList>
    </citation>
    <scope>NUCLEOTIDE SEQUENCE [LARGE SCALE GENOMIC DNA]</scope>
    <source>
        <strain evidence="10 11">DSM 14724</strain>
    </source>
</reference>
<accession>A0A085WGH8</accession>
<dbReference type="Gene3D" id="1.10.155.10">
    <property type="entry name" value="Chemotaxis receptor methyltransferase CheR, N-terminal domain"/>
    <property type="match status" value="1"/>
</dbReference>
<dbReference type="InterPro" id="IPR000780">
    <property type="entry name" value="CheR_MeTrfase"/>
</dbReference>
<dbReference type="SUPFAM" id="SSF47757">
    <property type="entry name" value="Chemotaxis receptor methyltransferase CheR, N-terminal domain"/>
    <property type="match status" value="1"/>
</dbReference>
<sequence>MLYPERFPLVGIGASAGGLPAFLSLLKHLPTQTGMAFVIVQHLAPARESILAGLLAKATAMPVLEATDGLDLEPNHVYVSPPGVGITFAQGALRLKARRAPGQRRHLIDNFLTSLAQASPGRAIGVILSGTGTDGTQGLQAIHAAGGTTLVQEPASADFDGMPWSAIAAGCVDHVLPPEGIAEVLAQLANVTAPSPGSSASATASPLLMPQEELGQIFQLLRSTARVDFTHYKPTTIHRRLERRMSLCRVGQLGDYVRYLREHPEELELLHQDLLIHVTAFFRDPATFEVLQQKIFPQLFENRPQELPFRIWVPGCSTGEEAYSLVISLLEFLGPAAAPPPVQVFATDLSEAAIEQARTAIYPASIASSVSPERLHRFFVQTDGGYRITKAVRSLCIFAQQNLVSDPPFSQVDLISCRNVLIYLGPVLQKKVMPILHYALRPGGFLVLGSSETVGSSADLFSLVDKRCKIYRKKNVSPRPGVLFSYRDAHAEKPIPSRRKHEPTTMTEELQREANRLVLARYGPPGVIVNGELEILHFRGHTGPYLELIPGAASLNLLKLVREGLALDLRSALHEAKKSARRVRKEGLVLPAEGTLRKVNLEVHPLSSVTAGREPYFLVLFEEVQEVASTQPQEDRASARRGRSSAAQSELERLREELLTTQEHLKTVLAQQEATHEELRTATEETQSSNEELQSTNEELETAKEELQSTNEELTTVNEELENSNLELSQLNSDLNNLIGSTHIATVMVDNERRIRRFTPMAAAVLRLSATDIGRPIRDVQGSLSLPDLEAALTEVIERLTLVEQEVCDRDGHWYSLRLRPYKTLDNRIDGAVVTLLDIDRLKRSLDDVRKTREYAKAIVETMREPFLVLDAALHVLNANPAFYSTFHIKQEQTLGRPLYALGNGQWNIPRLRQLLEEILPLNTHLQDFVMEHEFYTIGKRRMLLNARRISSDELGSPYILLSIEDITNKQQFDKNR</sequence>
<feature type="compositionally biased region" description="Polar residues" evidence="7">
    <location>
        <begin position="684"/>
        <end position="697"/>
    </location>
</feature>
<evidence type="ECO:0000256" key="4">
    <source>
        <dbReference type="ARBA" id="ARBA00022679"/>
    </source>
</evidence>